<dbReference type="Proteomes" id="UP000054321">
    <property type="component" value="Unassembled WGS sequence"/>
</dbReference>
<keyword evidence="2" id="KW-0560">Oxidoreductase</keyword>
<dbReference type="SUPFAM" id="SSF51735">
    <property type="entry name" value="NAD(P)-binding Rossmann-fold domains"/>
    <property type="match status" value="1"/>
</dbReference>
<dbReference type="STRING" id="913774.A0A0C3HGL6"/>
<gene>
    <name evidence="3" type="ORF">OIDMADRAFT_47252</name>
</gene>
<dbReference type="AlphaFoldDB" id="A0A0C3HGL6"/>
<dbReference type="PANTHER" id="PTHR24320">
    <property type="entry name" value="RETINOL DEHYDROGENASE"/>
    <property type="match status" value="1"/>
</dbReference>
<dbReference type="InterPro" id="IPR036291">
    <property type="entry name" value="NAD(P)-bd_dom_sf"/>
</dbReference>
<dbReference type="EMBL" id="KN832870">
    <property type="protein sequence ID" value="KIN07341.1"/>
    <property type="molecule type" value="Genomic_DNA"/>
</dbReference>
<reference evidence="3 4" key="1">
    <citation type="submission" date="2014-04" db="EMBL/GenBank/DDBJ databases">
        <authorList>
            <consortium name="DOE Joint Genome Institute"/>
            <person name="Kuo A."/>
            <person name="Martino E."/>
            <person name="Perotto S."/>
            <person name="Kohler A."/>
            <person name="Nagy L.G."/>
            <person name="Floudas D."/>
            <person name="Copeland A."/>
            <person name="Barry K.W."/>
            <person name="Cichocki N."/>
            <person name="Veneault-Fourrey C."/>
            <person name="LaButti K."/>
            <person name="Lindquist E.A."/>
            <person name="Lipzen A."/>
            <person name="Lundell T."/>
            <person name="Morin E."/>
            <person name="Murat C."/>
            <person name="Sun H."/>
            <person name="Tunlid A."/>
            <person name="Henrissat B."/>
            <person name="Grigoriev I.V."/>
            <person name="Hibbett D.S."/>
            <person name="Martin F."/>
            <person name="Nordberg H.P."/>
            <person name="Cantor M.N."/>
            <person name="Hua S.X."/>
        </authorList>
    </citation>
    <scope>NUCLEOTIDE SEQUENCE [LARGE SCALE GENOMIC DNA]</scope>
    <source>
        <strain evidence="3 4">Zn</strain>
    </source>
</reference>
<reference evidence="4" key="2">
    <citation type="submission" date="2015-01" db="EMBL/GenBank/DDBJ databases">
        <title>Evolutionary Origins and Diversification of the Mycorrhizal Mutualists.</title>
        <authorList>
            <consortium name="DOE Joint Genome Institute"/>
            <consortium name="Mycorrhizal Genomics Consortium"/>
            <person name="Kohler A."/>
            <person name="Kuo A."/>
            <person name="Nagy L.G."/>
            <person name="Floudas D."/>
            <person name="Copeland A."/>
            <person name="Barry K.W."/>
            <person name="Cichocki N."/>
            <person name="Veneault-Fourrey C."/>
            <person name="LaButti K."/>
            <person name="Lindquist E.A."/>
            <person name="Lipzen A."/>
            <person name="Lundell T."/>
            <person name="Morin E."/>
            <person name="Murat C."/>
            <person name="Riley R."/>
            <person name="Ohm R."/>
            <person name="Sun H."/>
            <person name="Tunlid A."/>
            <person name="Henrissat B."/>
            <person name="Grigoriev I.V."/>
            <person name="Hibbett D.S."/>
            <person name="Martin F."/>
        </authorList>
    </citation>
    <scope>NUCLEOTIDE SEQUENCE [LARGE SCALE GENOMIC DNA]</scope>
    <source>
        <strain evidence="4">Zn</strain>
    </source>
</reference>
<dbReference type="InParanoid" id="A0A0C3HGL6"/>
<proteinExistence type="inferred from homology"/>
<accession>A0A0C3HGL6</accession>
<evidence type="ECO:0000313" key="4">
    <source>
        <dbReference type="Proteomes" id="UP000054321"/>
    </source>
</evidence>
<evidence type="ECO:0000256" key="1">
    <source>
        <dbReference type="ARBA" id="ARBA00006484"/>
    </source>
</evidence>
<evidence type="ECO:0000256" key="2">
    <source>
        <dbReference type="ARBA" id="ARBA00023002"/>
    </source>
</evidence>
<dbReference type="PRINTS" id="PR00081">
    <property type="entry name" value="GDHRDH"/>
</dbReference>
<dbReference type="InterPro" id="IPR002347">
    <property type="entry name" value="SDR_fam"/>
</dbReference>
<dbReference type="GO" id="GO:0016491">
    <property type="term" value="F:oxidoreductase activity"/>
    <property type="evidence" value="ECO:0007669"/>
    <property type="project" value="UniProtKB-KW"/>
</dbReference>
<comment type="similarity">
    <text evidence="1">Belongs to the short-chain dehydrogenases/reductases (SDR) family.</text>
</comment>
<dbReference type="OrthoDB" id="191139at2759"/>
<sequence length="331" mass="36421">MSGLITHRNFDLKDIPSLKDKVAVCTGGNSGLGKEIVAQLLLHDISKVYVIARSATKFQDSIAYWEESQAQDVHARVEFIACNLGDMAEVKKVADELLRRLDRLDMLFNHAGLPPVKEYALSPQGIETIFATNVVGTFVLTNILVPKLEITAAQYGSSRVVITGSSFHLACQELNFDLLLSPTPVKSPASVDSCWRYARSKLGSVLFTRELAHRLEKRGSSKVYVNCFFPGNVPTDAMDSWKDLFGTIAGEAIKGLFKVIGQSPADGAATALYLATSPDVESSDHKGKYFVPIATEHSTSKISQDKDLAKNLWYWCDDKATKTLGRDWLES</sequence>
<protein>
    <recommendedName>
        <fullName evidence="5">Ketoreductase (KR) domain-containing protein</fullName>
    </recommendedName>
</protein>
<keyword evidence="4" id="KW-1185">Reference proteome</keyword>
<evidence type="ECO:0008006" key="5">
    <source>
        <dbReference type="Google" id="ProtNLM"/>
    </source>
</evidence>
<dbReference type="Gene3D" id="3.40.50.720">
    <property type="entry name" value="NAD(P)-binding Rossmann-like Domain"/>
    <property type="match status" value="1"/>
</dbReference>
<evidence type="ECO:0000313" key="3">
    <source>
        <dbReference type="EMBL" id="KIN07341.1"/>
    </source>
</evidence>
<dbReference type="PANTHER" id="PTHR24320:SF154">
    <property type="entry name" value="OXIDOREDUCTASE, SHORT-CHAIN DEHYDROGENASE_REDUCTASE FAMILY (AFU_ORTHOLOGUE AFUA_2G04560)"/>
    <property type="match status" value="1"/>
</dbReference>
<name>A0A0C3HGL6_OIDMZ</name>
<organism evidence="3 4">
    <name type="scientific">Oidiodendron maius (strain Zn)</name>
    <dbReference type="NCBI Taxonomy" id="913774"/>
    <lineage>
        <taxon>Eukaryota</taxon>
        <taxon>Fungi</taxon>
        <taxon>Dikarya</taxon>
        <taxon>Ascomycota</taxon>
        <taxon>Pezizomycotina</taxon>
        <taxon>Leotiomycetes</taxon>
        <taxon>Leotiomycetes incertae sedis</taxon>
        <taxon>Myxotrichaceae</taxon>
        <taxon>Oidiodendron</taxon>
    </lineage>
</organism>
<dbReference type="HOGENOM" id="CLU_010194_44_6_1"/>
<dbReference type="Pfam" id="PF00106">
    <property type="entry name" value="adh_short"/>
    <property type="match status" value="1"/>
</dbReference>